<reference evidence="2 3" key="1">
    <citation type="submission" date="2016-10" db="EMBL/GenBank/DDBJ databases">
        <authorList>
            <person name="de Groot N.N."/>
        </authorList>
    </citation>
    <scope>NUCLEOTIDE SEQUENCE [LARGE SCALE GENOMIC DNA]</scope>
    <source>
        <strain evidence="2 3">DSM 18684</strain>
    </source>
</reference>
<keyword evidence="2" id="KW-0238">DNA-binding</keyword>
<accession>A0A1I2Z6M6</accession>
<proteinExistence type="predicted"/>
<organism evidence="2 3">
    <name type="scientific">Pedobacter insulae</name>
    <dbReference type="NCBI Taxonomy" id="414048"/>
    <lineage>
        <taxon>Bacteria</taxon>
        <taxon>Pseudomonadati</taxon>
        <taxon>Bacteroidota</taxon>
        <taxon>Sphingobacteriia</taxon>
        <taxon>Sphingobacteriales</taxon>
        <taxon>Sphingobacteriaceae</taxon>
        <taxon>Pedobacter</taxon>
    </lineage>
</organism>
<dbReference type="Proteomes" id="UP000199666">
    <property type="component" value="Unassembled WGS sequence"/>
</dbReference>
<keyword evidence="1" id="KW-0472">Membrane</keyword>
<sequence>MTKRRLNKIRDADATKRKFLDAISMILIEQGFSAIRTNNIARLLGKDKNLIRYHFGSLNGLLKTYIQDKDYWRPFFERFRFSDNPDAKEIEELFIGLMQENFKVFSANEEMQKIIHWQISESSALMKSISDEREAEGDKLLKMAVPYFRESGVNFKAIIALLLGGSYYMVLQHKAINGVVCGIDLNSEKDKTDVLVAIGKIIEWAWQYAEENVNDKLQSTEKMNYEFEHLEELSEILLKDQGDNTTLNELEKELKRLERILLKQLLELSNETQISNFLQINLYRMGEICDNHFNPTSEGNLVAQSILNLMDHLTSQVEPLLPATLSLPKLFCKQQSLAYNEKWQFLKSWLQKIGIDEQLLLITGIPFNQFTFDGKMRWHNYKYLKKYEKIFEEIGEELPKDNYELMHLLIGLGFNHVRFENYCTKIFSAKIEGLSGLEAKSLLKIERTKLFQVNLYTKMVFDQDRKPVDEALAKWIDATIKGLSEKPHDIQLNPLKLKTRLTAMQLALFEKTLYTHGFYDEPNLDVFSEKIACNFSTKGQDVLSAPSVKSKMYTKDISAIKPLEPMVAAVLEDLRNFLI</sequence>
<name>A0A1I2Z6M6_9SPHI</name>
<keyword evidence="1" id="KW-0812">Transmembrane</keyword>
<dbReference type="SUPFAM" id="SSF46689">
    <property type="entry name" value="Homeodomain-like"/>
    <property type="match status" value="1"/>
</dbReference>
<dbReference type="EMBL" id="FOPP01000009">
    <property type="protein sequence ID" value="SFH33380.1"/>
    <property type="molecule type" value="Genomic_DNA"/>
</dbReference>
<protein>
    <submittedName>
        <fullName evidence="2">DNA-binding transcriptional regulator, AcrR family</fullName>
    </submittedName>
</protein>
<evidence type="ECO:0000256" key="1">
    <source>
        <dbReference type="SAM" id="Phobius"/>
    </source>
</evidence>
<keyword evidence="1" id="KW-1133">Transmembrane helix</keyword>
<dbReference type="Gene3D" id="1.10.357.10">
    <property type="entry name" value="Tetracycline Repressor, domain 2"/>
    <property type="match status" value="1"/>
</dbReference>
<keyword evidence="3" id="KW-1185">Reference proteome</keyword>
<evidence type="ECO:0000313" key="2">
    <source>
        <dbReference type="EMBL" id="SFH33380.1"/>
    </source>
</evidence>
<dbReference type="GO" id="GO:0003677">
    <property type="term" value="F:DNA binding"/>
    <property type="evidence" value="ECO:0007669"/>
    <property type="project" value="UniProtKB-KW"/>
</dbReference>
<dbReference type="STRING" id="414048.SAMN04489864_10925"/>
<gene>
    <name evidence="2" type="ORF">SAMN04489864_10925</name>
</gene>
<evidence type="ECO:0000313" key="3">
    <source>
        <dbReference type="Proteomes" id="UP000199666"/>
    </source>
</evidence>
<dbReference type="AlphaFoldDB" id="A0A1I2Z6M6"/>
<dbReference type="InterPro" id="IPR009057">
    <property type="entry name" value="Homeodomain-like_sf"/>
</dbReference>
<feature type="transmembrane region" description="Helical" evidence="1">
    <location>
        <begin position="153"/>
        <end position="171"/>
    </location>
</feature>